<sequence>MEDKKKDIFNCGKELFSSKGFKKTNVSDITKVVGIGVGTFYNYFPSKEALFLEIFLEENVKLKKSIMEAIDLNDAPLELLKKLISLNINGMNSNPILKEWYNKDVFGKLEQQYREENGVNKVDFLYGSFVELFQQWQTEGKIRNDIDIELIMAFFTAIINMDTHKEEIGLQYFPQILEYMAEFVMNGLTNSPE</sequence>
<keyword evidence="5" id="KW-1185">Reference proteome</keyword>
<dbReference type="InterPro" id="IPR036271">
    <property type="entry name" value="Tet_transcr_reg_TetR-rel_C_sf"/>
</dbReference>
<evidence type="ECO:0000256" key="1">
    <source>
        <dbReference type="ARBA" id="ARBA00023125"/>
    </source>
</evidence>
<keyword evidence="1 2" id="KW-0238">DNA-binding</keyword>
<dbReference type="PRINTS" id="PR00455">
    <property type="entry name" value="HTHTETR"/>
</dbReference>
<name>A0A7X2H8X6_9BACL</name>
<dbReference type="GO" id="GO:0003677">
    <property type="term" value="F:DNA binding"/>
    <property type="evidence" value="ECO:0007669"/>
    <property type="project" value="UniProtKB-UniRule"/>
</dbReference>
<dbReference type="RefSeq" id="WP_338115941.1">
    <property type="nucleotide sequence ID" value="NZ_WJXB01000007.1"/>
</dbReference>
<protein>
    <submittedName>
        <fullName evidence="4">TetR family transcriptional regulator</fullName>
    </submittedName>
</protein>
<accession>A0A7X2H8X6</accession>
<dbReference type="PANTHER" id="PTHR43479:SF11">
    <property type="entry name" value="ACREF_ENVCD OPERON REPRESSOR-RELATED"/>
    <property type="match status" value="1"/>
</dbReference>
<dbReference type="SUPFAM" id="SSF48498">
    <property type="entry name" value="Tetracyclin repressor-like, C-terminal domain"/>
    <property type="match status" value="1"/>
</dbReference>
<gene>
    <name evidence="4" type="ORF">GJB61_18760</name>
</gene>
<dbReference type="SUPFAM" id="SSF46689">
    <property type="entry name" value="Homeodomain-like"/>
    <property type="match status" value="1"/>
</dbReference>
<dbReference type="Proteomes" id="UP000463051">
    <property type="component" value="Unassembled WGS sequence"/>
</dbReference>
<dbReference type="InterPro" id="IPR009057">
    <property type="entry name" value="Homeodomain-like_sf"/>
</dbReference>
<dbReference type="InterPro" id="IPR001647">
    <property type="entry name" value="HTH_TetR"/>
</dbReference>
<dbReference type="InterPro" id="IPR050624">
    <property type="entry name" value="HTH-type_Tx_Regulator"/>
</dbReference>
<dbReference type="Gene3D" id="1.10.357.10">
    <property type="entry name" value="Tetracycline Repressor, domain 2"/>
    <property type="match status" value="1"/>
</dbReference>
<evidence type="ECO:0000259" key="3">
    <source>
        <dbReference type="PROSITE" id="PS50977"/>
    </source>
</evidence>
<comment type="caution">
    <text evidence="4">The sequence shown here is derived from an EMBL/GenBank/DDBJ whole genome shotgun (WGS) entry which is preliminary data.</text>
</comment>
<dbReference type="AlphaFoldDB" id="A0A7X2H8X6"/>
<dbReference type="EMBL" id="WJXB01000007">
    <property type="protein sequence ID" value="MRN55023.1"/>
    <property type="molecule type" value="Genomic_DNA"/>
</dbReference>
<evidence type="ECO:0000313" key="4">
    <source>
        <dbReference type="EMBL" id="MRN55023.1"/>
    </source>
</evidence>
<organism evidence="4 5">
    <name type="scientific">Paenibacillus monticola</name>
    <dbReference type="NCBI Taxonomy" id="2666075"/>
    <lineage>
        <taxon>Bacteria</taxon>
        <taxon>Bacillati</taxon>
        <taxon>Bacillota</taxon>
        <taxon>Bacilli</taxon>
        <taxon>Bacillales</taxon>
        <taxon>Paenibacillaceae</taxon>
        <taxon>Paenibacillus</taxon>
    </lineage>
</organism>
<feature type="domain" description="HTH tetR-type" evidence="3">
    <location>
        <begin position="2"/>
        <end position="62"/>
    </location>
</feature>
<dbReference type="Pfam" id="PF00440">
    <property type="entry name" value="TetR_N"/>
    <property type="match status" value="1"/>
</dbReference>
<evidence type="ECO:0000313" key="5">
    <source>
        <dbReference type="Proteomes" id="UP000463051"/>
    </source>
</evidence>
<dbReference type="PANTHER" id="PTHR43479">
    <property type="entry name" value="ACREF/ENVCD OPERON REPRESSOR-RELATED"/>
    <property type="match status" value="1"/>
</dbReference>
<reference evidence="4 5" key="1">
    <citation type="submission" date="2019-11" db="EMBL/GenBank/DDBJ databases">
        <title>Paenibacillus monticola sp. nov., a novel PGPR strain isolated from mountain sample in China.</title>
        <authorList>
            <person name="Zhao Q."/>
            <person name="Li H.-P."/>
            <person name="Zhang J.-L."/>
        </authorList>
    </citation>
    <scope>NUCLEOTIDE SEQUENCE [LARGE SCALE GENOMIC DNA]</scope>
    <source>
        <strain evidence="4 5">LC-T2</strain>
    </source>
</reference>
<feature type="DNA-binding region" description="H-T-H motif" evidence="2">
    <location>
        <begin position="25"/>
        <end position="44"/>
    </location>
</feature>
<proteinExistence type="predicted"/>
<dbReference type="PROSITE" id="PS50977">
    <property type="entry name" value="HTH_TETR_2"/>
    <property type="match status" value="1"/>
</dbReference>
<evidence type="ECO:0000256" key="2">
    <source>
        <dbReference type="PROSITE-ProRule" id="PRU00335"/>
    </source>
</evidence>